<name>A0AAV5U2W8_9BILA</name>
<sequence length="150" mass="16713">MNLLIVDWDCLIHCLLGELQFPDPLQMLPLHVARTAKRGHDLLGVELVCPRLESNDSISVLSPLDIPLLPIVSKCDFCGCQSWAAKRGHVRKKVELISSVLERNDAISLSQLSHREFAILRLSIVRDESSIGDGSHLETIRGRSGSHCVW</sequence>
<dbReference type="EMBL" id="BTSX01000005">
    <property type="protein sequence ID" value="GMT00570.1"/>
    <property type="molecule type" value="Genomic_DNA"/>
</dbReference>
<accession>A0AAV5U2W8</accession>
<gene>
    <name evidence="1" type="ORF">PENTCL1PPCAC_22744</name>
</gene>
<proteinExistence type="predicted"/>
<organism evidence="1 2">
    <name type="scientific">Pristionchus entomophagus</name>
    <dbReference type="NCBI Taxonomy" id="358040"/>
    <lineage>
        <taxon>Eukaryota</taxon>
        <taxon>Metazoa</taxon>
        <taxon>Ecdysozoa</taxon>
        <taxon>Nematoda</taxon>
        <taxon>Chromadorea</taxon>
        <taxon>Rhabditida</taxon>
        <taxon>Rhabditina</taxon>
        <taxon>Diplogasteromorpha</taxon>
        <taxon>Diplogasteroidea</taxon>
        <taxon>Neodiplogasteridae</taxon>
        <taxon>Pristionchus</taxon>
    </lineage>
</organism>
<protein>
    <submittedName>
        <fullName evidence="1">Uncharacterized protein</fullName>
    </submittedName>
</protein>
<comment type="caution">
    <text evidence="1">The sequence shown here is derived from an EMBL/GenBank/DDBJ whole genome shotgun (WGS) entry which is preliminary data.</text>
</comment>
<evidence type="ECO:0000313" key="2">
    <source>
        <dbReference type="Proteomes" id="UP001432027"/>
    </source>
</evidence>
<keyword evidence="2" id="KW-1185">Reference proteome</keyword>
<reference evidence="1" key="1">
    <citation type="submission" date="2023-10" db="EMBL/GenBank/DDBJ databases">
        <title>Genome assembly of Pristionchus species.</title>
        <authorList>
            <person name="Yoshida K."/>
            <person name="Sommer R.J."/>
        </authorList>
    </citation>
    <scope>NUCLEOTIDE SEQUENCE</scope>
    <source>
        <strain evidence="1">RS0144</strain>
    </source>
</reference>
<dbReference type="Proteomes" id="UP001432027">
    <property type="component" value="Unassembled WGS sequence"/>
</dbReference>
<dbReference type="AlphaFoldDB" id="A0AAV5U2W8"/>
<evidence type="ECO:0000313" key="1">
    <source>
        <dbReference type="EMBL" id="GMT00570.1"/>
    </source>
</evidence>